<name>A0A1G2CAM0_9BACT</name>
<accession>A0A1G2CAM0</accession>
<dbReference type="STRING" id="1798647.A2855_03040"/>
<sequence>MKLTPKKKLDLAKKYQKVLQTPAGYSFFVAIHDFVGHIEVDRILSRQSLPAKYGQLKQVYQGLEDTYIRTDADLGHDRYMTIQDLNRIQKEDISDSNPLWKKRELLRSLAGEVFEKLQA</sequence>
<organism evidence="1 2">
    <name type="scientific">Candidatus Liptonbacteria bacterium RIFCSPHIGHO2_01_FULL_57_28</name>
    <dbReference type="NCBI Taxonomy" id="1798647"/>
    <lineage>
        <taxon>Bacteria</taxon>
        <taxon>Candidatus Liptoniibacteriota</taxon>
    </lineage>
</organism>
<reference evidence="1 2" key="1">
    <citation type="journal article" date="2016" name="Nat. Commun.">
        <title>Thousands of microbial genomes shed light on interconnected biogeochemical processes in an aquifer system.</title>
        <authorList>
            <person name="Anantharaman K."/>
            <person name="Brown C.T."/>
            <person name="Hug L.A."/>
            <person name="Sharon I."/>
            <person name="Castelle C.J."/>
            <person name="Probst A.J."/>
            <person name="Thomas B.C."/>
            <person name="Singh A."/>
            <person name="Wilkins M.J."/>
            <person name="Karaoz U."/>
            <person name="Brodie E.L."/>
            <person name="Williams K.H."/>
            <person name="Hubbard S.S."/>
            <person name="Banfield J.F."/>
        </authorList>
    </citation>
    <scope>NUCLEOTIDE SEQUENCE [LARGE SCALE GENOMIC DNA]</scope>
</reference>
<gene>
    <name evidence="1" type="ORF">A2855_03040</name>
</gene>
<evidence type="ECO:0000313" key="2">
    <source>
        <dbReference type="Proteomes" id="UP000179059"/>
    </source>
</evidence>
<dbReference type="AlphaFoldDB" id="A0A1G2CAM0"/>
<proteinExistence type="predicted"/>
<comment type="caution">
    <text evidence="1">The sequence shown here is derived from an EMBL/GenBank/DDBJ whole genome shotgun (WGS) entry which is preliminary data.</text>
</comment>
<evidence type="ECO:0000313" key="1">
    <source>
        <dbReference type="EMBL" id="OGY97829.1"/>
    </source>
</evidence>
<dbReference type="EMBL" id="MHKX01000022">
    <property type="protein sequence ID" value="OGY97829.1"/>
    <property type="molecule type" value="Genomic_DNA"/>
</dbReference>
<protein>
    <submittedName>
        <fullName evidence="1">Uncharacterized protein</fullName>
    </submittedName>
</protein>
<dbReference type="Proteomes" id="UP000179059">
    <property type="component" value="Unassembled WGS sequence"/>
</dbReference>